<evidence type="ECO:0000256" key="3">
    <source>
        <dbReference type="SAM" id="MobiDB-lite"/>
    </source>
</evidence>
<reference evidence="4 5" key="1">
    <citation type="journal article" date="2019" name="Int. J. Syst. Evol. Microbiol.">
        <title>The Global Catalogue of Microorganisms (GCM) 10K type strain sequencing project: providing services to taxonomists for standard genome sequencing and annotation.</title>
        <authorList>
            <consortium name="The Broad Institute Genomics Platform"/>
            <consortium name="The Broad Institute Genome Sequencing Center for Infectious Disease"/>
            <person name="Wu L."/>
            <person name="Ma J."/>
        </authorList>
    </citation>
    <scope>NUCLEOTIDE SEQUENCE [LARGE SCALE GENOMIC DNA]</scope>
    <source>
        <strain evidence="4 5">JCM 14560</strain>
    </source>
</reference>
<gene>
    <name evidence="4" type="ORF">GCM10009760_34800</name>
</gene>
<dbReference type="InterPro" id="IPR017853">
    <property type="entry name" value="GH"/>
</dbReference>
<accession>A0ABN2ZQA3</accession>
<dbReference type="InterPro" id="IPR000111">
    <property type="entry name" value="Glyco_hydro_27/36_CS"/>
</dbReference>
<dbReference type="InterPro" id="IPR013785">
    <property type="entry name" value="Aldolase_TIM"/>
</dbReference>
<comment type="caution">
    <text evidence="4">The sequence shown here is derived from an EMBL/GenBank/DDBJ whole genome shotgun (WGS) entry which is preliminary data.</text>
</comment>
<dbReference type="PANTHER" id="PTHR43053">
    <property type="entry name" value="GLYCOSIDASE FAMILY 31"/>
    <property type="match status" value="1"/>
</dbReference>
<evidence type="ECO:0000313" key="4">
    <source>
        <dbReference type="EMBL" id="GAA2145780.1"/>
    </source>
</evidence>
<keyword evidence="1" id="KW-0378">Hydrolase</keyword>
<proteinExistence type="predicted"/>
<dbReference type="InterPro" id="IPR050985">
    <property type="entry name" value="Alpha-glycosidase_related"/>
</dbReference>
<dbReference type="InterPro" id="IPR002252">
    <property type="entry name" value="Glyco_hydro_36"/>
</dbReference>
<dbReference type="Gene3D" id="3.20.20.70">
    <property type="entry name" value="Aldolase class I"/>
    <property type="match status" value="1"/>
</dbReference>
<dbReference type="CDD" id="cd14791">
    <property type="entry name" value="GH36"/>
    <property type="match status" value="1"/>
</dbReference>
<keyword evidence="2" id="KW-0326">Glycosidase</keyword>
<keyword evidence="5" id="KW-1185">Reference proteome</keyword>
<evidence type="ECO:0000313" key="5">
    <source>
        <dbReference type="Proteomes" id="UP001422759"/>
    </source>
</evidence>
<dbReference type="SUPFAM" id="SSF51445">
    <property type="entry name" value="(Trans)glycosidases"/>
    <property type="match status" value="1"/>
</dbReference>
<dbReference type="RefSeq" id="WP_344465909.1">
    <property type="nucleotide sequence ID" value="NZ_BAAANT010000018.1"/>
</dbReference>
<evidence type="ECO:0008006" key="6">
    <source>
        <dbReference type="Google" id="ProtNLM"/>
    </source>
</evidence>
<name>A0ABN2ZQA3_9ACTN</name>
<sequence>MTQTPPPLSWDGSARPSGRTEHTGSVDTGLDVPGLLVRATAVGAGPATVTVTPQRTPGVVLIEVTTGEPDDGLPARVRVEWRLPCTGATALWTPTTDTRWLPPSWREPRTAALAKGAPVGSLVGSGDAALCTFAAGELVLPVDIGEGAVEETGEFTWWVEHEGPTLRLLLDLSGRHFADTVRDCAAWWATLLPPAPVPPAAFAPVFCTWYALHLAMTSADVERLAALAAPLGFGALIVDDGWQTDERSRSYATTGDWQPAPAGFPDFAAHVERVQALGLDYLVWYALPFAGDRSAAVGELAAHSLARLPQLETYVLDPRSAAVRAHQVERLAAAVEKYGVDGLKIDFIDTFVRTTATGASPDPDCATVDEGVRKLLAELDARLRAARPDVLVEHRQPYVGPGLWPYATMVRATDCPHNAAENRARTADLRLTAGPLAVHADPLTWHPSESPEQIAVLLLSVLFSTPQVSVDLGVQGPEQLAALRFWLSVMREHTALLQRGDLRPYRPELGYPLIEARHGRSLAFGRYAPLPASVTGDWDTLLLANADPDTLVRLAFDTAPGQLSVLVQDCFGGTVAEAATAVDGRELALHVPLGGLLTLRR</sequence>
<dbReference type="Proteomes" id="UP001422759">
    <property type="component" value="Unassembled WGS sequence"/>
</dbReference>
<dbReference type="Pfam" id="PF02065">
    <property type="entry name" value="Melibiase"/>
    <property type="match status" value="1"/>
</dbReference>
<organism evidence="4 5">
    <name type="scientific">Kitasatospora kazusensis</name>
    <dbReference type="NCBI Taxonomy" id="407974"/>
    <lineage>
        <taxon>Bacteria</taxon>
        <taxon>Bacillati</taxon>
        <taxon>Actinomycetota</taxon>
        <taxon>Actinomycetes</taxon>
        <taxon>Kitasatosporales</taxon>
        <taxon>Streptomycetaceae</taxon>
        <taxon>Kitasatospora</taxon>
    </lineage>
</organism>
<evidence type="ECO:0000256" key="1">
    <source>
        <dbReference type="ARBA" id="ARBA00022801"/>
    </source>
</evidence>
<evidence type="ECO:0000256" key="2">
    <source>
        <dbReference type="ARBA" id="ARBA00023295"/>
    </source>
</evidence>
<feature type="region of interest" description="Disordered" evidence="3">
    <location>
        <begin position="1"/>
        <end position="30"/>
    </location>
</feature>
<protein>
    <recommendedName>
        <fullName evidence="6">Alpha-galactosidase</fullName>
    </recommendedName>
</protein>
<dbReference type="EMBL" id="BAAANT010000018">
    <property type="protein sequence ID" value="GAA2145780.1"/>
    <property type="molecule type" value="Genomic_DNA"/>
</dbReference>
<dbReference type="PROSITE" id="PS00512">
    <property type="entry name" value="ALPHA_GALACTOSIDASE"/>
    <property type="match status" value="1"/>
</dbReference>